<feature type="transmembrane region" description="Helical" evidence="1">
    <location>
        <begin position="116"/>
        <end position="135"/>
    </location>
</feature>
<evidence type="ECO:0000313" key="2">
    <source>
        <dbReference type="EMBL" id="SMG27246.1"/>
    </source>
</evidence>
<accession>A0A1X7JH74</accession>
<sequence length="204" mass="22822">MEYLPGVLSMIIVLCLIVLVLTGWGSLLFDQSIPVLLIVMMALWLLLSGYELALYSFKINAAWLIWGGVGLLGGRTFLRSEQDTGSKLLIFSHMMILTCCYFILEMERYSGRGFIPIIPLWGYALFAGVVALLSTPTVRGQWMILTISLWIGEGLIQWRVTGMNGITLGNLSTFDVWWLAFGTARCCAAVIMIFQQFFGLRSSE</sequence>
<dbReference type="STRING" id="1852522.SAMN06295960_1571"/>
<dbReference type="Proteomes" id="UP000193834">
    <property type="component" value="Unassembled WGS sequence"/>
</dbReference>
<feature type="transmembrane region" description="Helical" evidence="1">
    <location>
        <begin position="35"/>
        <end position="55"/>
    </location>
</feature>
<feature type="transmembrane region" description="Helical" evidence="1">
    <location>
        <begin position="85"/>
        <end position="104"/>
    </location>
</feature>
<proteinExistence type="predicted"/>
<keyword evidence="3" id="KW-1185">Reference proteome</keyword>
<dbReference type="RefSeq" id="WP_085493697.1">
    <property type="nucleotide sequence ID" value="NZ_FXAZ01000001.1"/>
</dbReference>
<keyword evidence="1" id="KW-0812">Transmembrane</keyword>
<evidence type="ECO:0000313" key="3">
    <source>
        <dbReference type="Proteomes" id="UP000193834"/>
    </source>
</evidence>
<feature type="transmembrane region" description="Helical" evidence="1">
    <location>
        <begin position="6"/>
        <end position="28"/>
    </location>
</feature>
<keyword evidence="1" id="KW-1133">Transmembrane helix</keyword>
<organism evidence="2 3">
    <name type="scientific">Paenibacillus aquistagni</name>
    <dbReference type="NCBI Taxonomy" id="1852522"/>
    <lineage>
        <taxon>Bacteria</taxon>
        <taxon>Bacillati</taxon>
        <taxon>Bacillota</taxon>
        <taxon>Bacilli</taxon>
        <taxon>Bacillales</taxon>
        <taxon>Paenibacillaceae</taxon>
        <taxon>Paenibacillus</taxon>
    </lineage>
</organism>
<protein>
    <submittedName>
        <fullName evidence="2">Uncharacterized protein</fullName>
    </submittedName>
</protein>
<evidence type="ECO:0000256" key="1">
    <source>
        <dbReference type="SAM" id="Phobius"/>
    </source>
</evidence>
<feature type="transmembrane region" description="Helical" evidence="1">
    <location>
        <begin position="176"/>
        <end position="194"/>
    </location>
</feature>
<gene>
    <name evidence="2" type="ORF">SAMN06295960_1571</name>
</gene>
<dbReference type="EMBL" id="FXAZ01000001">
    <property type="protein sequence ID" value="SMG27246.1"/>
    <property type="molecule type" value="Genomic_DNA"/>
</dbReference>
<feature type="transmembrane region" description="Helical" evidence="1">
    <location>
        <begin position="61"/>
        <end position="78"/>
    </location>
</feature>
<dbReference type="AlphaFoldDB" id="A0A1X7JH74"/>
<name>A0A1X7JH74_9BACL</name>
<reference evidence="2 3" key="1">
    <citation type="submission" date="2017-04" db="EMBL/GenBank/DDBJ databases">
        <authorList>
            <person name="Afonso C.L."/>
            <person name="Miller P.J."/>
            <person name="Scott M.A."/>
            <person name="Spackman E."/>
            <person name="Goraichik I."/>
            <person name="Dimitrov K.M."/>
            <person name="Suarez D.L."/>
            <person name="Swayne D.E."/>
        </authorList>
    </citation>
    <scope>NUCLEOTIDE SEQUENCE [LARGE SCALE GENOMIC DNA]</scope>
    <source>
        <strain evidence="2 3">11</strain>
    </source>
</reference>
<keyword evidence="1" id="KW-0472">Membrane</keyword>